<name>A0AAV0Z5W8_VICFA</name>
<accession>A0AAV0Z5W8</accession>
<dbReference type="EMBL" id="OX451735">
    <property type="protein sequence ID" value="CAI8592883.1"/>
    <property type="molecule type" value="Genomic_DNA"/>
</dbReference>
<keyword evidence="2" id="KW-1185">Reference proteome</keyword>
<organism evidence="1 2">
    <name type="scientific">Vicia faba</name>
    <name type="common">Broad bean</name>
    <name type="synonym">Faba vulgaris</name>
    <dbReference type="NCBI Taxonomy" id="3906"/>
    <lineage>
        <taxon>Eukaryota</taxon>
        <taxon>Viridiplantae</taxon>
        <taxon>Streptophyta</taxon>
        <taxon>Embryophyta</taxon>
        <taxon>Tracheophyta</taxon>
        <taxon>Spermatophyta</taxon>
        <taxon>Magnoliopsida</taxon>
        <taxon>eudicotyledons</taxon>
        <taxon>Gunneridae</taxon>
        <taxon>Pentapetalae</taxon>
        <taxon>rosids</taxon>
        <taxon>fabids</taxon>
        <taxon>Fabales</taxon>
        <taxon>Fabaceae</taxon>
        <taxon>Papilionoideae</taxon>
        <taxon>50 kb inversion clade</taxon>
        <taxon>NPAAA clade</taxon>
        <taxon>Hologalegina</taxon>
        <taxon>IRL clade</taxon>
        <taxon>Fabeae</taxon>
        <taxon>Vicia</taxon>
    </lineage>
</organism>
<dbReference type="Proteomes" id="UP001157006">
    <property type="component" value="Chromosome 1S"/>
</dbReference>
<dbReference type="PANTHER" id="PTHR46775:SF1">
    <property type="entry name" value="FLOCCULATION PROTEIN (DUF1296)"/>
    <property type="match status" value="1"/>
</dbReference>
<sequence>MFLFTTTGSIKEWKPKPTYTINQASEPASISKSSIVSAKTTTQLSCVSKVLDSEEVAYELEKKLENLRVPPCQHVILPNHILVSESEKSKFSFGSPGSMVAML</sequence>
<gene>
    <name evidence="1" type="ORF">VFH_I063160</name>
</gene>
<evidence type="ECO:0000313" key="2">
    <source>
        <dbReference type="Proteomes" id="UP001157006"/>
    </source>
</evidence>
<evidence type="ECO:0000313" key="1">
    <source>
        <dbReference type="EMBL" id="CAI8592883.1"/>
    </source>
</evidence>
<dbReference type="PANTHER" id="PTHR46775">
    <property type="entry name" value="FLOCCULATION PROTEIN (DUF1296)"/>
    <property type="match status" value="1"/>
</dbReference>
<dbReference type="InterPro" id="IPR044277">
    <property type="entry name" value="GIP1"/>
</dbReference>
<dbReference type="AlphaFoldDB" id="A0AAV0Z5W8"/>
<reference evidence="1 2" key="1">
    <citation type="submission" date="2023-01" db="EMBL/GenBank/DDBJ databases">
        <authorList>
            <person name="Kreplak J."/>
        </authorList>
    </citation>
    <scope>NUCLEOTIDE SEQUENCE [LARGE SCALE GENOMIC DNA]</scope>
</reference>
<protein>
    <submittedName>
        <fullName evidence="1">Uncharacterized protein</fullName>
    </submittedName>
</protein>
<proteinExistence type="predicted"/>
<dbReference type="GO" id="GO:0051082">
    <property type="term" value="F:unfolded protein binding"/>
    <property type="evidence" value="ECO:0007669"/>
    <property type="project" value="TreeGrafter"/>
</dbReference>